<accession>A0ABY5UYP3</accession>
<sequence length="151" mass="17289">MKRSNIFAVMTRARRMFARQLIVTQNLDTKIACIQEVANGVYADPQRVWYDLLTEAKRLTNLIDFNEYCRALRLNPAHVAQHIVFEGSGVVNKVMRYGVEQVIGERIRMFEKPLYDQTKIKGLIAVRSQIEDAEPVAFSMPSPEKESNEAA</sequence>
<dbReference type="EMBL" id="CP102294">
    <property type="protein sequence ID" value="UWN56604.1"/>
    <property type="molecule type" value="Genomic_DNA"/>
</dbReference>
<reference evidence="1" key="1">
    <citation type="journal article" date="2022" name="Cell">
        <title>Design, construction, and in vivo augmentation of a complex gut microbiome.</title>
        <authorList>
            <person name="Cheng A.G."/>
            <person name="Ho P.Y."/>
            <person name="Aranda-Diaz A."/>
            <person name="Jain S."/>
            <person name="Yu F.B."/>
            <person name="Meng X."/>
            <person name="Wang M."/>
            <person name="Iakiviak M."/>
            <person name="Nagashima K."/>
            <person name="Zhao A."/>
            <person name="Murugkar P."/>
            <person name="Patil A."/>
            <person name="Atabakhsh K."/>
            <person name="Weakley A."/>
            <person name="Yan J."/>
            <person name="Brumbaugh A.R."/>
            <person name="Higginbottom S."/>
            <person name="Dimas A."/>
            <person name="Shiver A.L."/>
            <person name="Deutschbauer A."/>
            <person name="Neff N."/>
            <person name="Sonnenburg J.L."/>
            <person name="Huang K.C."/>
            <person name="Fischbach M.A."/>
        </authorList>
    </citation>
    <scope>NUCLEOTIDE SEQUENCE</scope>
    <source>
        <strain evidence="1">AP11</strain>
    </source>
</reference>
<evidence type="ECO:0000313" key="2">
    <source>
        <dbReference type="Proteomes" id="UP001059295"/>
    </source>
</evidence>
<organism evidence="1 2">
    <name type="scientific">Alistipes ihumii AP11</name>
    <dbReference type="NCBI Taxonomy" id="1211813"/>
    <lineage>
        <taxon>Bacteria</taxon>
        <taxon>Pseudomonadati</taxon>
        <taxon>Bacteroidota</taxon>
        <taxon>Bacteroidia</taxon>
        <taxon>Bacteroidales</taxon>
        <taxon>Rikenellaceae</taxon>
        <taxon>Alistipes</taxon>
    </lineage>
</organism>
<dbReference type="GeneID" id="82891678"/>
<keyword evidence="2" id="KW-1185">Reference proteome</keyword>
<evidence type="ECO:0000313" key="1">
    <source>
        <dbReference type="EMBL" id="UWN56604.1"/>
    </source>
</evidence>
<dbReference type="Proteomes" id="UP001059295">
    <property type="component" value="Chromosome"/>
</dbReference>
<proteinExistence type="predicted"/>
<protein>
    <submittedName>
        <fullName evidence="1">Uncharacterized protein</fullName>
    </submittedName>
</protein>
<name>A0ABY5UYP3_9BACT</name>
<gene>
    <name evidence="1" type="ORF">NQ491_08050</name>
</gene>
<dbReference type="RefSeq" id="WP_147524764.1">
    <property type="nucleotide sequence ID" value="NZ_CAPH01000018.1"/>
</dbReference>